<organism evidence="2 3">
    <name type="scientific">Aquibium oceanicum</name>
    <dbReference type="NCBI Taxonomy" id="1670800"/>
    <lineage>
        <taxon>Bacteria</taxon>
        <taxon>Pseudomonadati</taxon>
        <taxon>Pseudomonadota</taxon>
        <taxon>Alphaproteobacteria</taxon>
        <taxon>Hyphomicrobiales</taxon>
        <taxon>Phyllobacteriaceae</taxon>
        <taxon>Aquibium</taxon>
    </lineage>
</organism>
<dbReference type="EMBL" id="CP018171">
    <property type="protein sequence ID" value="APH73080.1"/>
    <property type="molecule type" value="Genomic_DNA"/>
</dbReference>
<feature type="domain" description="NADPH-dependent FMN reductase-like" evidence="1">
    <location>
        <begin position="4"/>
        <end position="143"/>
    </location>
</feature>
<dbReference type="Pfam" id="PF03358">
    <property type="entry name" value="FMN_red"/>
    <property type="match status" value="1"/>
</dbReference>
<dbReference type="InterPro" id="IPR050712">
    <property type="entry name" value="NAD(P)H-dep_reductase"/>
</dbReference>
<sequence length="199" mass="22134">MSKPKIGVVIGSTRENRFGDKPAQWIFDLAKARGDFEVEIVDLRDYPLPFFEEQMSPAWGPSKNETAQLWQKKVASLDGYIFTVAEYNRGPTAVLKNALDYAYTEWNNKPAAFVGYGGVGGARAVEQLRLHAVELQMAPIRAGVHILMPDFVALMKGEKKLGELPHLEDNAKGMLDQLAWWTKALKNAREEDGAQAEAA</sequence>
<dbReference type="AlphaFoldDB" id="A0A1L3SUL7"/>
<proteinExistence type="predicted"/>
<name>A0A1L3SUL7_9HYPH</name>
<dbReference type="GO" id="GO:0010181">
    <property type="term" value="F:FMN binding"/>
    <property type="evidence" value="ECO:0007669"/>
    <property type="project" value="TreeGrafter"/>
</dbReference>
<reference evidence="3" key="1">
    <citation type="submission" date="2016-11" db="EMBL/GenBank/DDBJ databases">
        <title>Mesorhizobium oceanicum sp. nov., isolated from deep seawater in South China Sea.</title>
        <authorList>
            <person name="Fu G.-Y."/>
        </authorList>
    </citation>
    <scope>NUCLEOTIDE SEQUENCE [LARGE SCALE GENOMIC DNA]</scope>
    <source>
        <strain evidence="3">B7</strain>
    </source>
</reference>
<dbReference type="GO" id="GO:0016491">
    <property type="term" value="F:oxidoreductase activity"/>
    <property type="evidence" value="ECO:0007669"/>
    <property type="project" value="InterPro"/>
</dbReference>
<dbReference type="SUPFAM" id="SSF52218">
    <property type="entry name" value="Flavoproteins"/>
    <property type="match status" value="1"/>
</dbReference>
<dbReference type="Proteomes" id="UP000182840">
    <property type="component" value="Chromosome"/>
</dbReference>
<dbReference type="InterPro" id="IPR029039">
    <property type="entry name" value="Flavoprotein-like_sf"/>
</dbReference>
<dbReference type="RefSeq" id="WP_072606552.1">
    <property type="nucleotide sequence ID" value="NZ_CP018171.1"/>
</dbReference>
<keyword evidence="3" id="KW-1185">Reference proteome</keyword>
<dbReference type="InterPro" id="IPR005025">
    <property type="entry name" value="FMN_Rdtase-like_dom"/>
</dbReference>
<dbReference type="STRING" id="1670800.BSQ44_18165"/>
<evidence type="ECO:0000313" key="3">
    <source>
        <dbReference type="Proteomes" id="UP000182840"/>
    </source>
</evidence>
<dbReference type="GO" id="GO:0005829">
    <property type="term" value="C:cytosol"/>
    <property type="evidence" value="ECO:0007669"/>
    <property type="project" value="TreeGrafter"/>
</dbReference>
<protein>
    <submittedName>
        <fullName evidence="2">FMN reductase</fullName>
    </submittedName>
</protein>
<evidence type="ECO:0000259" key="1">
    <source>
        <dbReference type="Pfam" id="PF03358"/>
    </source>
</evidence>
<dbReference type="PANTHER" id="PTHR30543">
    <property type="entry name" value="CHROMATE REDUCTASE"/>
    <property type="match status" value="1"/>
</dbReference>
<evidence type="ECO:0000313" key="2">
    <source>
        <dbReference type="EMBL" id="APH73080.1"/>
    </source>
</evidence>
<dbReference type="Gene3D" id="3.40.50.360">
    <property type="match status" value="1"/>
</dbReference>
<dbReference type="PANTHER" id="PTHR30543:SF21">
    <property type="entry name" value="NAD(P)H-DEPENDENT FMN REDUCTASE LOT6"/>
    <property type="match status" value="1"/>
</dbReference>
<dbReference type="OrthoDB" id="9812295at2"/>
<gene>
    <name evidence="2" type="ORF">BSQ44_18165</name>
</gene>
<dbReference type="KEGG" id="meso:BSQ44_18165"/>
<accession>A0A1L3SUL7</accession>